<reference evidence="3" key="1">
    <citation type="journal article" date="2020" name="Int. J. Syst. Evol. Microbiol.">
        <title>Alteromonas alba sp. nov., a marine bacterium isolated from the seawater of the West Pacific Ocean.</title>
        <authorList>
            <person name="Sun C."/>
            <person name="Wu Y.-H."/>
            <person name="Xamxidin M."/>
            <person name="Cheng H."/>
            <person name="Xu X.-W."/>
        </authorList>
    </citation>
    <scope>NUCLEOTIDE SEQUENCE [LARGE SCALE GENOMIC DNA]</scope>
    <source>
        <strain evidence="3">190</strain>
    </source>
</reference>
<accession>A0A2S9VBZ3</accession>
<protein>
    <recommendedName>
        <fullName evidence="4">DUF4345 domain-containing protein</fullName>
    </recommendedName>
</protein>
<feature type="transmembrane region" description="Helical" evidence="1">
    <location>
        <begin position="12"/>
        <end position="32"/>
    </location>
</feature>
<name>A0A2S9VBZ3_9ALTE</name>
<evidence type="ECO:0008006" key="4">
    <source>
        <dbReference type="Google" id="ProtNLM"/>
    </source>
</evidence>
<dbReference type="EMBL" id="PVNP01000076">
    <property type="protein sequence ID" value="PRO73963.1"/>
    <property type="molecule type" value="Genomic_DNA"/>
</dbReference>
<organism evidence="2 3">
    <name type="scientific">Alteromonas alba</name>
    <dbReference type="NCBI Taxonomy" id="2079529"/>
    <lineage>
        <taxon>Bacteria</taxon>
        <taxon>Pseudomonadati</taxon>
        <taxon>Pseudomonadota</taxon>
        <taxon>Gammaproteobacteria</taxon>
        <taxon>Alteromonadales</taxon>
        <taxon>Alteromonadaceae</taxon>
        <taxon>Alteromonas/Salinimonas group</taxon>
        <taxon>Alteromonas</taxon>
    </lineage>
</organism>
<feature type="transmembrane region" description="Helical" evidence="1">
    <location>
        <begin position="53"/>
        <end position="76"/>
    </location>
</feature>
<keyword evidence="3" id="KW-1185">Reference proteome</keyword>
<gene>
    <name evidence="2" type="ORF">C6Y40_08460</name>
</gene>
<comment type="caution">
    <text evidence="2">The sequence shown here is derived from an EMBL/GenBank/DDBJ whole genome shotgun (WGS) entry which is preliminary data.</text>
</comment>
<keyword evidence="1" id="KW-0472">Membrane</keyword>
<dbReference type="RefSeq" id="WP_105934210.1">
    <property type="nucleotide sequence ID" value="NZ_PVNP01000076.1"/>
</dbReference>
<keyword evidence="1" id="KW-1133">Transmembrane helix</keyword>
<evidence type="ECO:0000313" key="3">
    <source>
        <dbReference type="Proteomes" id="UP000238949"/>
    </source>
</evidence>
<sequence length="133" mass="15417">MSWIGIWSEHAQTYLLVITLITFFAFSLPLFFKPCLWAKLLLWKIPDDTHLTIYFGRCLGAFAIVTNIMFMQAALFNLGTPFILQFFILFCILMVIVHIWGAVLRIQPVTETLETGFWALLLILNLLFYPVPQ</sequence>
<evidence type="ECO:0000313" key="2">
    <source>
        <dbReference type="EMBL" id="PRO73963.1"/>
    </source>
</evidence>
<proteinExistence type="predicted"/>
<dbReference type="OrthoDB" id="5382495at2"/>
<feature type="transmembrane region" description="Helical" evidence="1">
    <location>
        <begin position="82"/>
        <end position="103"/>
    </location>
</feature>
<keyword evidence="1" id="KW-0812">Transmembrane</keyword>
<evidence type="ECO:0000256" key="1">
    <source>
        <dbReference type="SAM" id="Phobius"/>
    </source>
</evidence>
<dbReference type="Proteomes" id="UP000238949">
    <property type="component" value="Unassembled WGS sequence"/>
</dbReference>
<feature type="transmembrane region" description="Helical" evidence="1">
    <location>
        <begin position="115"/>
        <end position="131"/>
    </location>
</feature>
<dbReference type="AlphaFoldDB" id="A0A2S9VBZ3"/>